<keyword evidence="3 5" id="KW-1133">Transmembrane helix</keyword>
<feature type="transmembrane region" description="Helical" evidence="5">
    <location>
        <begin position="130"/>
        <end position="152"/>
    </location>
</feature>
<dbReference type="Gene3D" id="1.20.1070.10">
    <property type="entry name" value="Rhodopsin 7-helix transmembrane proteins"/>
    <property type="match status" value="1"/>
</dbReference>
<dbReference type="GO" id="GO:0004930">
    <property type="term" value="F:G protein-coupled receptor activity"/>
    <property type="evidence" value="ECO:0007669"/>
    <property type="project" value="InterPro"/>
</dbReference>
<keyword evidence="8" id="KW-1185">Reference proteome</keyword>
<feature type="transmembrane region" description="Helical" evidence="5">
    <location>
        <begin position="83"/>
        <end position="110"/>
    </location>
</feature>
<dbReference type="PROSITE" id="PS50262">
    <property type="entry name" value="G_PROTEIN_RECEP_F1_2"/>
    <property type="match status" value="1"/>
</dbReference>
<evidence type="ECO:0000256" key="1">
    <source>
        <dbReference type="ARBA" id="ARBA00004370"/>
    </source>
</evidence>
<dbReference type="GO" id="GO:0016020">
    <property type="term" value="C:membrane"/>
    <property type="evidence" value="ECO:0007669"/>
    <property type="project" value="UniProtKB-SubCell"/>
</dbReference>
<evidence type="ECO:0000256" key="3">
    <source>
        <dbReference type="ARBA" id="ARBA00022989"/>
    </source>
</evidence>
<evidence type="ECO:0000313" key="7">
    <source>
        <dbReference type="EMBL" id="KAF6022858.1"/>
    </source>
</evidence>
<comment type="caution">
    <text evidence="7">The sequence shown here is derived from an EMBL/GenBank/DDBJ whole genome shotgun (WGS) entry which is preliminary data.</text>
</comment>
<reference evidence="7" key="1">
    <citation type="submission" date="2020-06" db="EMBL/GenBank/DDBJ databases">
        <title>Draft genome of Bugula neritina, a colonial animal packing powerful symbionts and potential medicines.</title>
        <authorList>
            <person name="Rayko M."/>
        </authorList>
    </citation>
    <scope>NUCLEOTIDE SEQUENCE [LARGE SCALE GENOMIC DNA]</scope>
    <source>
        <strain evidence="7">Kwan_BN1</strain>
    </source>
</reference>
<protein>
    <recommendedName>
        <fullName evidence="6">G-protein coupled receptors family 1 profile domain-containing protein</fullName>
    </recommendedName>
</protein>
<proteinExistence type="predicted"/>
<sequence length="208" mass="23960">MAKQWSHDNEVRQQELSRFYRHYTCQFRINKKNEFEPIFNILIGSVCVFLVIGIHVAMFFMLRSRLTKYSNMAENRKKQLRKAALTVLLVAVTFICTLLPFGITIQIAAFCDTNTTKKENIACNGLTLELRFVFSILAHLGNLLAPLLFTLLNKSIRRQLREFVTPRCSTLRKKNSLEKKATSAYLETTMVTSVSVISKKLSPDINKY</sequence>
<evidence type="ECO:0000313" key="8">
    <source>
        <dbReference type="Proteomes" id="UP000593567"/>
    </source>
</evidence>
<feature type="domain" description="G-protein coupled receptors family 1 profile" evidence="6">
    <location>
        <begin position="1"/>
        <end position="149"/>
    </location>
</feature>
<dbReference type="InterPro" id="IPR000276">
    <property type="entry name" value="GPCR_Rhodpsn"/>
</dbReference>
<evidence type="ECO:0000256" key="2">
    <source>
        <dbReference type="ARBA" id="ARBA00022692"/>
    </source>
</evidence>
<evidence type="ECO:0000259" key="6">
    <source>
        <dbReference type="PROSITE" id="PS50262"/>
    </source>
</evidence>
<organism evidence="7 8">
    <name type="scientific">Bugula neritina</name>
    <name type="common">Brown bryozoan</name>
    <name type="synonym">Sertularia neritina</name>
    <dbReference type="NCBI Taxonomy" id="10212"/>
    <lineage>
        <taxon>Eukaryota</taxon>
        <taxon>Metazoa</taxon>
        <taxon>Spiralia</taxon>
        <taxon>Lophotrochozoa</taxon>
        <taxon>Bryozoa</taxon>
        <taxon>Gymnolaemata</taxon>
        <taxon>Cheilostomatida</taxon>
        <taxon>Flustrina</taxon>
        <taxon>Buguloidea</taxon>
        <taxon>Bugulidae</taxon>
        <taxon>Bugula</taxon>
    </lineage>
</organism>
<accession>A0A7J7JBW8</accession>
<dbReference type="SUPFAM" id="SSF81321">
    <property type="entry name" value="Family A G protein-coupled receptor-like"/>
    <property type="match status" value="1"/>
</dbReference>
<dbReference type="InterPro" id="IPR017452">
    <property type="entry name" value="GPCR_Rhodpsn_7TM"/>
</dbReference>
<evidence type="ECO:0000256" key="5">
    <source>
        <dbReference type="SAM" id="Phobius"/>
    </source>
</evidence>
<dbReference type="Proteomes" id="UP000593567">
    <property type="component" value="Unassembled WGS sequence"/>
</dbReference>
<keyword evidence="2 5" id="KW-0812">Transmembrane</keyword>
<dbReference type="EMBL" id="VXIV02002799">
    <property type="protein sequence ID" value="KAF6022858.1"/>
    <property type="molecule type" value="Genomic_DNA"/>
</dbReference>
<feature type="transmembrane region" description="Helical" evidence="5">
    <location>
        <begin position="38"/>
        <end position="62"/>
    </location>
</feature>
<gene>
    <name evidence="7" type="ORF">EB796_018840</name>
</gene>
<comment type="subcellular location">
    <subcellularLocation>
        <location evidence="1">Membrane</location>
    </subcellularLocation>
</comment>
<name>A0A7J7JBW8_BUGNE</name>
<dbReference type="Pfam" id="PF00001">
    <property type="entry name" value="7tm_1"/>
    <property type="match status" value="1"/>
</dbReference>
<evidence type="ECO:0000256" key="4">
    <source>
        <dbReference type="ARBA" id="ARBA00023136"/>
    </source>
</evidence>
<dbReference type="AlphaFoldDB" id="A0A7J7JBW8"/>
<keyword evidence="4 5" id="KW-0472">Membrane</keyword>